<keyword evidence="6" id="KW-1185">Reference proteome</keyword>
<dbReference type="AlphaFoldDB" id="A0A498JPI2"/>
<dbReference type="SMR" id="A0A498JPI2"/>
<organism evidence="5 6">
    <name type="scientific">Malus domestica</name>
    <name type="common">Apple</name>
    <name type="synonym">Pyrus malus</name>
    <dbReference type="NCBI Taxonomy" id="3750"/>
    <lineage>
        <taxon>Eukaryota</taxon>
        <taxon>Viridiplantae</taxon>
        <taxon>Streptophyta</taxon>
        <taxon>Embryophyta</taxon>
        <taxon>Tracheophyta</taxon>
        <taxon>Spermatophyta</taxon>
        <taxon>Magnoliopsida</taxon>
        <taxon>eudicotyledons</taxon>
        <taxon>Gunneridae</taxon>
        <taxon>Pentapetalae</taxon>
        <taxon>rosids</taxon>
        <taxon>fabids</taxon>
        <taxon>Rosales</taxon>
        <taxon>Rosaceae</taxon>
        <taxon>Amygdaloideae</taxon>
        <taxon>Maleae</taxon>
        <taxon>Malus</taxon>
    </lineage>
</organism>
<feature type="compositionally biased region" description="Polar residues" evidence="3">
    <location>
        <begin position="80"/>
        <end position="91"/>
    </location>
</feature>
<keyword evidence="1 2" id="KW-0103">Bromodomain</keyword>
<name>A0A498JPI2_MALDO</name>
<dbReference type="CDD" id="cd04369">
    <property type="entry name" value="Bromodomain"/>
    <property type="match status" value="1"/>
</dbReference>
<feature type="compositionally biased region" description="Basic and acidic residues" evidence="3">
    <location>
        <begin position="253"/>
        <end position="262"/>
    </location>
</feature>
<reference evidence="5 6" key="1">
    <citation type="submission" date="2018-10" db="EMBL/GenBank/DDBJ databases">
        <title>A high-quality apple genome assembly.</title>
        <authorList>
            <person name="Hu J."/>
        </authorList>
    </citation>
    <scope>NUCLEOTIDE SEQUENCE [LARGE SCALE GENOMIC DNA]</scope>
    <source>
        <strain evidence="6">cv. HFTH1</strain>
        <tissue evidence="5">Young leaf</tissue>
    </source>
</reference>
<dbReference type="Proteomes" id="UP000290289">
    <property type="component" value="Chromosome 6"/>
</dbReference>
<evidence type="ECO:0000313" key="5">
    <source>
        <dbReference type="EMBL" id="RXH96807.1"/>
    </source>
</evidence>
<dbReference type="PROSITE" id="PS00633">
    <property type="entry name" value="BROMODOMAIN_1"/>
    <property type="match status" value="1"/>
</dbReference>
<dbReference type="OrthoDB" id="21449at2759"/>
<dbReference type="Gene3D" id="1.20.920.10">
    <property type="entry name" value="Bromodomain-like"/>
    <property type="match status" value="1"/>
</dbReference>
<dbReference type="EMBL" id="RDQH01000332">
    <property type="protein sequence ID" value="RXH96807.1"/>
    <property type="molecule type" value="Genomic_DNA"/>
</dbReference>
<feature type="region of interest" description="Disordered" evidence="3">
    <location>
        <begin position="1"/>
        <end position="102"/>
    </location>
</feature>
<protein>
    <recommendedName>
        <fullName evidence="4">Bromo domain-containing protein</fullName>
    </recommendedName>
</protein>
<dbReference type="PROSITE" id="PS50014">
    <property type="entry name" value="BROMODOMAIN_2"/>
    <property type="match status" value="1"/>
</dbReference>
<feature type="region of interest" description="Disordered" evidence="3">
    <location>
        <begin position="253"/>
        <end position="286"/>
    </location>
</feature>
<proteinExistence type="predicted"/>
<evidence type="ECO:0000256" key="2">
    <source>
        <dbReference type="PROSITE-ProRule" id="PRU00035"/>
    </source>
</evidence>
<dbReference type="InterPro" id="IPR001487">
    <property type="entry name" value="Bromodomain"/>
</dbReference>
<evidence type="ECO:0000256" key="3">
    <source>
        <dbReference type="SAM" id="MobiDB-lite"/>
    </source>
</evidence>
<feature type="compositionally biased region" description="Low complexity" evidence="3">
    <location>
        <begin position="44"/>
        <end position="61"/>
    </location>
</feature>
<feature type="compositionally biased region" description="Basic residues" evidence="3">
    <location>
        <begin position="263"/>
        <end position="276"/>
    </location>
</feature>
<dbReference type="SUPFAM" id="SSF47370">
    <property type="entry name" value="Bromodomain"/>
    <property type="match status" value="1"/>
</dbReference>
<dbReference type="InterPro" id="IPR036427">
    <property type="entry name" value="Bromodomain-like_sf"/>
</dbReference>
<dbReference type="STRING" id="3750.A0A498JPI2"/>
<dbReference type="PRINTS" id="PR00503">
    <property type="entry name" value="BROMODOMAIN"/>
</dbReference>
<evidence type="ECO:0000256" key="1">
    <source>
        <dbReference type="ARBA" id="ARBA00023117"/>
    </source>
</evidence>
<gene>
    <name evidence="5" type="ORF">DVH24_009649</name>
</gene>
<evidence type="ECO:0000259" key="4">
    <source>
        <dbReference type="PROSITE" id="PS50014"/>
    </source>
</evidence>
<dbReference type="Gramene" id="mRNA:MD06G0008400">
    <property type="protein sequence ID" value="mRNA:MD06G0008400"/>
    <property type="gene ID" value="MD06G0008400"/>
</dbReference>
<dbReference type="KEGG" id="mdm:103436735"/>
<dbReference type="PANTHER" id="PTHR22881:SF11">
    <property type="entry name" value="BROMODOMAIN-CONTAINING PROTEIN DDB_G0270170-LIKE ISOFORM X1"/>
    <property type="match status" value="1"/>
</dbReference>
<dbReference type="InterPro" id="IPR051831">
    <property type="entry name" value="Bromodomain_contain_prot"/>
</dbReference>
<dbReference type="Pfam" id="PF00439">
    <property type="entry name" value="Bromodomain"/>
    <property type="match status" value="1"/>
</dbReference>
<evidence type="ECO:0000313" key="6">
    <source>
        <dbReference type="Proteomes" id="UP000290289"/>
    </source>
</evidence>
<feature type="domain" description="Bromo" evidence="4">
    <location>
        <begin position="164"/>
        <end position="234"/>
    </location>
</feature>
<comment type="caution">
    <text evidence="5">The sequence shown here is derived from an EMBL/GenBank/DDBJ whole genome shotgun (WGS) entry which is preliminary data.</text>
</comment>
<sequence>MTTMDNPPTKKKKGRPSLLDLQKRALLQQQQHDQSPNPRRPSTRRNPTPLGSSPPSNSLSDADADDERAKKKHKPLLAFNPNSAPTLSPFNSGPFGCDSNAGGEDPGAALKISTIHHGSNHMSQEEILKATDSSSILHGSQVESGPTTPLPDKKLLVFILDRLQKKDTRGVFSEPVDPEELPDYHEIIQNPMDFGTVRTKLDQGAYSSLEQFEKDVFLICSNAMEYNAPDTIYFRQARSIQELAKKDFENLRQVNEDGDPKPKIARRGRPPGKSMKKSIEGSPVDRVGPQIVSETTLASGGENSNLSGTYNLRRPAPHKFRSSDALNMAPHGYLSGETGASWLPGWENEFPASVLRSDLKYGKKHFTVDENRRDTYTQALASGDEPSIFSGCEGEWKQLVAVGLQFEHGYARSLARFAANLGPIAWKVASKKIGSALPSGIKFGPGWIGENETSRLPQFSICEREQRVQSNPASDDHSDRLLPQSTLCSNSVVPNRFSLQSGVNVESRRQLSSHNEAASVDNGACGIRAVPPFPVQQNFTNHSGMSSSTDKSVPSQILSMASESNAIIHQMPIKHIASEEAKLPEISSGSRSSHLLGGEASWHGSSLRNKQVSYSFPSDLNVKLGAPGSPQIGLQQQPDLALQL</sequence>
<dbReference type="PANTHER" id="PTHR22881">
    <property type="entry name" value="BROMODOMAIN CONTAINING PROTEIN"/>
    <property type="match status" value="1"/>
</dbReference>
<accession>A0A498JPI2</accession>
<dbReference type="InterPro" id="IPR018359">
    <property type="entry name" value="Bromodomain_CS"/>
</dbReference>
<dbReference type="SMART" id="SM00297">
    <property type="entry name" value="BROMO"/>
    <property type="match status" value="1"/>
</dbReference>